<evidence type="ECO:0000313" key="1">
    <source>
        <dbReference type="EMBL" id="ETD25595.1"/>
    </source>
</evidence>
<proteinExistence type="predicted"/>
<gene>
    <name evidence="1" type="ORF">HMPREF2087_01423</name>
</gene>
<name>V8CF05_9HELI</name>
<comment type="caution">
    <text evidence="1">The sequence shown here is derived from an EMBL/GenBank/DDBJ whole genome shotgun (WGS) entry which is preliminary data.</text>
</comment>
<accession>V8CF05</accession>
<dbReference type="EMBL" id="AZJJ01000007">
    <property type="protein sequence ID" value="ETD25595.1"/>
    <property type="molecule type" value="Genomic_DNA"/>
</dbReference>
<dbReference type="RefSeq" id="WP_023930431.1">
    <property type="nucleotide sequence ID" value="NZ_KI669458.1"/>
</dbReference>
<reference evidence="1 2" key="1">
    <citation type="submission" date="2013-10" db="EMBL/GenBank/DDBJ databases">
        <title>The Genome Sequence of Helicobacter canis NCTC 12740.</title>
        <authorList>
            <consortium name="The Broad Institute Genomics Platform"/>
            <person name="Earl A."/>
            <person name="Fox J.G."/>
            <person name="Shen Z."/>
            <person name="Young S.K."/>
            <person name="Zeng Q."/>
            <person name="Gargeya S."/>
            <person name="Fitzgerald M."/>
            <person name="Abouelleil A."/>
            <person name="Alvarado L."/>
            <person name="Chapman S.B."/>
            <person name="Gainer-Dewar J."/>
            <person name="Goldberg J."/>
            <person name="Griggs A."/>
            <person name="Gujja S."/>
            <person name="Hansen M."/>
            <person name="Howarth C."/>
            <person name="Imamovic A."/>
            <person name="Ireland A."/>
            <person name="Larimer J."/>
            <person name="McCowan C."/>
            <person name="Murphy C."/>
            <person name="Pearson M."/>
            <person name="Poon T.W."/>
            <person name="Priest M."/>
            <person name="Roberts A."/>
            <person name="Saif S."/>
            <person name="Shea T."/>
            <person name="Sykes S."/>
            <person name="Wortman J."/>
            <person name="Nusbaum C."/>
            <person name="Birren B."/>
        </authorList>
    </citation>
    <scope>NUCLEOTIDE SEQUENCE [LARGE SCALE GENOMIC DNA]</scope>
    <source>
        <strain evidence="1 2">NCTC 12740</strain>
    </source>
</reference>
<evidence type="ECO:0000313" key="2">
    <source>
        <dbReference type="Proteomes" id="UP000018688"/>
    </source>
</evidence>
<dbReference type="Proteomes" id="UP000018688">
    <property type="component" value="Unassembled WGS sequence"/>
</dbReference>
<organism evidence="1 2">
    <name type="scientific">Helicobacter canis NCTC 12740</name>
    <dbReference type="NCBI Taxonomy" id="1357399"/>
    <lineage>
        <taxon>Bacteria</taxon>
        <taxon>Pseudomonadati</taxon>
        <taxon>Campylobacterota</taxon>
        <taxon>Epsilonproteobacteria</taxon>
        <taxon>Campylobacterales</taxon>
        <taxon>Helicobacteraceae</taxon>
        <taxon>Helicobacter</taxon>
    </lineage>
</organism>
<sequence>MSEEMSKRELALFNLGRSLVELLGEELAIANLTLLYQRHPEMFVDEEELKRVIQKVVSSPDIIVKNPTPMSEKDYIAGKKLNEEKMGEVGIRRDGDSIKIYHANHKRLKNLDLLAKKEIIVDGRDAHTPYTQAQSLDGRLVENNISSTTNTIIPHTKQQLQQELDKQLKSYLTAPSKHHRERHLANANAIAIKARDNNIALDSASLQKLKQYNSNEKNLSKSKGLHK</sequence>
<dbReference type="HOGENOM" id="CLU_106238_0_0_7"/>
<keyword evidence="2" id="KW-1185">Reference proteome</keyword>
<protein>
    <submittedName>
        <fullName evidence="1">Uncharacterized protein</fullName>
    </submittedName>
</protein>
<dbReference type="PATRIC" id="fig|1357399.3.peg.1489"/>
<dbReference type="AlphaFoldDB" id="V8CF05"/>
<dbReference type="eggNOG" id="ENOG5030SZZ">
    <property type="taxonomic scope" value="Bacteria"/>
</dbReference>
<dbReference type="STRING" id="1357399.HMPREF2087_01423"/>